<dbReference type="AlphaFoldDB" id="A0AAW0UJW1"/>
<dbReference type="Pfam" id="PF13896">
    <property type="entry name" value="Glyco_transf_49"/>
    <property type="match status" value="1"/>
</dbReference>
<dbReference type="Proteomes" id="UP001487740">
    <property type="component" value="Unassembled WGS sequence"/>
</dbReference>
<feature type="region of interest" description="Disordered" evidence="1">
    <location>
        <begin position="130"/>
        <end position="160"/>
    </location>
</feature>
<evidence type="ECO:0000256" key="1">
    <source>
        <dbReference type="SAM" id="MobiDB-lite"/>
    </source>
</evidence>
<organism evidence="3 4">
    <name type="scientific">Scylla paramamosain</name>
    <name type="common">Mud crab</name>
    <dbReference type="NCBI Taxonomy" id="85552"/>
    <lineage>
        <taxon>Eukaryota</taxon>
        <taxon>Metazoa</taxon>
        <taxon>Ecdysozoa</taxon>
        <taxon>Arthropoda</taxon>
        <taxon>Crustacea</taxon>
        <taxon>Multicrustacea</taxon>
        <taxon>Malacostraca</taxon>
        <taxon>Eumalacostraca</taxon>
        <taxon>Eucarida</taxon>
        <taxon>Decapoda</taxon>
        <taxon>Pleocyemata</taxon>
        <taxon>Brachyura</taxon>
        <taxon>Eubrachyura</taxon>
        <taxon>Portunoidea</taxon>
        <taxon>Portunidae</taxon>
        <taxon>Portuninae</taxon>
        <taxon>Scylla</taxon>
    </lineage>
</organism>
<protein>
    <recommendedName>
        <fullName evidence="5">N-acetyllactosaminide beta-1,3-N-acetylglucosaminyltransferase</fullName>
    </recommendedName>
</protein>
<accession>A0AAW0UJW1</accession>
<evidence type="ECO:0000313" key="4">
    <source>
        <dbReference type="Proteomes" id="UP001487740"/>
    </source>
</evidence>
<keyword evidence="4" id="KW-1185">Reference proteome</keyword>
<evidence type="ECO:0008006" key="5">
    <source>
        <dbReference type="Google" id="ProtNLM"/>
    </source>
</evidence>
<name>A0AAW0UJW1_SCYPA</name>
<comment type="caution">
    <text evidence="3">The sequence shown here is derived from an EMBL/GenBank/DDBJ whole genome shotgun (WGS) entry which is preliminary data.</text>
</comment>
<gene>
    <name evidence="3" type="ORF">O3P69_003215</name>
</gene>
<dbReference type="EMBL" id="JARAKH010000010">
    <property type="protein sequence ID" value="KAK8400375.1"/>
    <property type="molecule type" value="Genomic_DNA"/>
</dbReference>
<keyword evidence="2" id="KW-1133">Transmembrane helix</keyword>
<dbReference type="PANTHER" id="PTHR47412:SF1">
    <property type="entry name" value="FI01434P-RELATED"/>
    <property type="match status" value="1"/>
</dbReference>
<sequence>MPPSPLRRVFSAPWHTRVLRGMVTLRVALVRGSLVLNAVLVLYLCLTWISTTPNQHSPSARDVIDLSTPAALQSIHNGISVLESFNIGKPEAEPLMVPSNPLNQPPSAMQGDEGMKDVSLGGRRTLGQLPEQAGAVNGGVNGEAGAAEQEEPPREVQESVGVTEQLVEPLPMDPPDPPLDSLERKMYPDLRECTTRPLRPFYQQRGDYWVLENYLPAVMSFRCDESITYTTHGDYTFLDNLEPLTSRWQGPVSVAVYAPGDDFNATVNTILYLRDCWAEGIKKYVTFHLFFHVTHTPKKIPFTEELLKRKIDCGQEPPLWTNVTTYRRQNNLLYPVNVARNTARQAAQTYFVFPSDVELYPSINFIPEFFSMLKRPDISNTTKPRVFVFQVFEVQKDVAPAETKEELVRLLKEKQAFQFHKSFCLECHNIPRFKEWLKGPVKPGLSVFHVDKRQPSYHKWEPIYVGTNKEPLYDERLSWDGKRDKMTQAYILCLLDYEFHILGNAFLVHRPGIKKNRSNPIRDKVVAKQNAMIKKIVPEYNAIFGVRKGCYI</sequence>
<dbReference type="PANTHER" id="PTHR47412">
    <property type="entry name" value="FI01434P-RELATED"/>
    <property type="match status" value="1"/>
</dbReference>
<feature type="transmembrane region" description="Helical" evidence="2">
    <location>
        <begin position="28"/>
        <end position="49"/>
    </location>
</feature>
<keyword evidence="2" id="KW-0472">Membrane</keyword>
<keyword evidence="2" id="KW-0812">Transmembrane</keyword>
<proteinExistence type="predicted"/>
<evidence type="ECO:0000256" key="2">
    <source>
        <dbReference type="SAM" id="Phobius"/>
    </source>
</evidence>
<evidence type="ECO:0000313" key="3">
    <source>
        <dbReference type="EMBL" id="KAK8400375.1"/>
    </source>
</evidence>
<reference evidence="3 4" key="1">
    <citation type="submission" date="2023-03" db="EMBL/GenBank/DDBJ databases">
        <title>High-quality genome of Scylla paramamosain provides insights in environmental adaptation.</title>
        <authorList>
            <person name="Zhang L."/>
        </authorList>
    </citation>
    <scope>NUCLEOTIDE SEQUENCE [LARGE SCALE GENOMIC DNA]</scope>
    <source>
        <strain evidence="3">LZ_2023a</strain>
        <tissue evidence="3">Muscle</tissue>
    </source>
</reference>